<keyword evidence="5" id="KW-0812">Transmembrane</keyword>
<accession>A0ABW3N3S6</accession>
<dbReference type="PANTHER" id="PTHR30026">
    <property type="entry name" value="OUTER MEMBRANE PROTEIN TOLC"/>
    <property type="match status" value="1"/>
</dbReference>
<keyword evidence="7" id="KW-0998">Cell outer membrane</keyword>
<evidence type="ECO:0000256" key="3">
    <source>
        <dbReference type="ARBA" id="ARBA00022448"/>
    </source>
</evidence>
<keyword evidence="4" id="KW-1134">Transmembrane beta strand</keyword>
<gene>
    <name evidence="8" type="ORF">ACFQ1Q_03545</name>
</gene>
<dbReference type="Gene3D" id="1.20.1600.10">
    <property type="entry name" value="Outer membrane efflux proteins (OEP)"/>
    <property type="match status" value="1"/>
</dbReference>
<sequence>MKKSIIIIAVLLFGISANAQKKWTLKECVQYALENNISIKQSELDLKATDIEALTALGNFLPSFSASASVSESIGLGFNPATNQPETVKFLSASGGLNAGYTVFDGLRNIRQKQRAEISNLASQYRLSQMKDDISLTVANSYLNVLLNKANLEVLKSQNEVTKKQIAQTEELVEVGTLPEGDLLEIKATDASEQQSIVNAENQIKLSLINLAQILLIKDYETFDIEDEGYGIVDSVSDKPVSEIIANAKANRSEIRIAEQNVALAQKDVQIAKGGLLPSLNAFLSYDTRFTNRDPRDFIDQLYINDGIRYGLSLNVPIFNGWNIRANVKRNEINLERSKFQLEQAELDLESNVYQAYIDAKGTLKAYEAAQSALESQELAYQYATARYDEGLTNAFDFSQAKLRYDNAKINVNRAKYDYIFRLKVLELFFGVPATELKF</sequence>
<dbReference type="EMBL" id="JBHTJL010000009">
    <property type="protein sequence ID" value="MFD1062307.1"/>
    <property type="molecule type" value="Genomic_DNA"/>
</dbReference>
<reference evidence="9" key="1">
    <citation type="journal article" date="2019" name="Int. J. Syst. Evol. Microbiol.">
        <title>The Global Catalogue of Microorganisms (GCM) 10K type strain sequencing project: providing services to taxonomists for standard genome sequencing and annotation.</title>
        <authorList>
            <consortium name="The Broad Institute Genomics Platform"/>
            <consortium name="The Broad Institute Genome Sequencing Center for Infectious Disease"/>
            <person name="Wu L."/>
            <person name="Ma J."/>
        </authorList>
    </citation>
    <scope>NUCLEOTIDE SEQUENCE [LARGE SCALE GENOMIC DNA]</scope>
    <source>
        <strain evidence="9">CCUG 62215</strain>
    </source>
</reference>
<keyword evidence="6" id="KW-0472">Membrane</keyword>
<comment type="subcellular location">
    <subcellularLocation>
        <location evidence="1">Cell outer membrane</location>
    </subcellularLocation>
</comment>
<dbReference type="InterPro" id="IPR003423">
    <property type="entry name" value="OMP_efflux"/>
</dbReference>
<keyword evidence="3" id="KW-0813">Transport</keyword>
<dbReference type="Proteomes" id="UP001597013">
    <property type="component" value="Unassembled WGS sequence"/>
</dbReference>
<dbReference type="Pfam" id="PF02321">
    <property type="entry name" value="OEP"/>
    <property type="match status" value="2"/>
</dbReference>
<dbReference type="SUPFAM" id="SSF56954">
    <property type="entry name" value="Outer membrane efflux proteins (OEP)"/>
    <property type="match status" value="1"/>
</dbReference>
<proteinExistence type="inferred from homology"/>
<dbReference type="RefSeq" id="WP_386128042.1">
    <property type="nucleotide sequence ID" value="NZ_JBHTJL010000009.1"/>
</dbReference>
<dbReference type="PANTHER" id="PTHR30026:SF20">
    <property type="entry name" value="OUTER MEMBRANE PROTEIN TOLC"/>
    <property type="match status" value="1"/>
</dbReference>
<evidence type="ECO:0000256" key="2">
    <source>
        <dbReference type="ARBA" id="ARBA00007613"/>
    </source>
</evidence>
<evidence type="ECO:0000256" key="1">
    <source>
        <dbReference type="ARBA" id="ARBA00004442"/>
    </source>
</evidence>
<evidence type="ECO:0000313" key="8">
    <source>
        <dbReference type="EMBL" id="MFD1062307.1"/>
    </source>
</evidence>
<dbReference type="InterPro" id="IPR051906">
    <property type="entry name" value="TolC-like"/>
</dbReference>
<keyword evidence="9" id="KW-1185">Reference proteome</keyword>
<protein>
    <submittedName>
        <fullName evidence="8">TolC family protein</fullName>
    </submittedName>
</protein>
<evidence type="ECO:0000256" key="6">
    <source>
        <dbReference type="ARBA" id="ARBA00023136"/>
    </source>
</evidence>
<organism evidence="8 9">
    <name type="scientific">Winogradskyella litorisediminis</name>
    <dbReference type="NCBI Taxonomy" id="1156618"/>
    <lineage>
        <taxon>Bacteria</taxon>
        <taxon>Pseudomonadati</taxon>
        <taxon>Bacteroidota</taxon>
        <taxon>Flavobacteriia</taxon>
        <taxon>Flavobacteriales</taxon>
        <taxon>Flavobacteriaceae</taxon>
        <taxon>Winogradskyella</taxon>
    </lineage>
</organism>
<evidence type="ECO:0000256" key="7">
    <source>
        <dbReference type="ARBA" id="ARBA00023237"/>
    </source>
</evidence>
<comment type="similarity">
    <text evidence="2">Belongs to the outer membrane factor (OMF) (TC 1.B.17) family.</text>
</comment>
<name>A0ABW3N3S6_9FLAO</name>
<evidence type="ECO:0000313" key="9">
    <source>
        <dbReference type="Proteomes" id="UP001597013"/>
    </source>
</evidence>
<comment type="caution">
    <text evidence="8">The sequence shown here is derived from an EMBL/GenBank/DDBJ whole genome shotgun (WGS) entry which is preliminary data.</text>
</comment>
<evidence type="ECO:0000256" key="4">
    <source>
        <dbReference type="ARBA" id="ARBA00022452"/>
    </source>
</evidence>
<evidence type="ECO:0000256" key="5">
    <source>
        <dbReference type="ARBA" id="ARBA00022692"/>
    </source>
</evidence>